<evidence type="ECO:0000313" key="3">
    <source>
        <dbReference type="Proteomes" id="UP000257109"/>
    </source>
</evidence>
<dbReference type="AlphaFoldDB" id="A0A371FAU3"/>
<dbReference type="Proteomes" id="UP000257109">
    <property type="component" value="Unassembled WGS sequence"/>
</dbReference>
<feature type="non-terminal residue" evidence="2">
    <location>
        <position position="1"/>
    </location>
</feature>
<keyword evidence="3" id="KW-1185">Reference proteome</keyword>
<accession>A0A371FAU3</accession>
<sequence length="74" mass="8117">MPSYRHKADRSQCSYKPRGMQRSSPNLFCKQNSLGSGDTILEDRKGSLSLSNLNQEATTIFPKKPGSRSDGAPS</sequence>
<name>A0A371FAU3_MUCPR</name>
<organism evidence="2 3">
    <name type="scientific">Mucuna pruriens</name>
    <name type="common">Velvet bean</name>
    <name type="synonym">Dolichos pruriens</name>
    <dbReference type="NCBI Taxonomy" id="157652"/>
    <lineage>
        <taxon>Eukaryota</taxon>
        <taxon>Viridiplantae</taxon>
        <taxon>Streptophyta</taxon>
        <taxon>Embryophyta</taxon>
        <taxon>Tracheophyta</taxon>
        <taxon>Spermatophyta</taxon>
        <taxon>Magnoliopsida</taxon>
        <taxon>eudicotyledons</taxon>
        <taxon>Gunneridae</taxon>
        <taxon>Pentapetalae</taxon>
        <taxon>rosids</taxon>
        <taxon>fabids</taxon>
        <taxon>Fabales</taxon>
        <taxon>Fabaceae</taxon>
        <taxon>Papilionoideae</taxon>
        <taxon>50 kb inversion clade</taxon>
        <taxon>NPAAA clade</taxon>
        <taxon>indigoferoid/millettioid clade</taxon>
        <taxon>Phaseoleae</taxon>
        <taxon>Mucuna</taxon>
    </lineage>
</organism>
<dbReference type="EMBL" id="QJKJ01009889">
    <property type="protein sequence ID" value="RDX75253.1"/>
    <property type="molecule type" value="Genomic_DNA"/>
</dbReference>
<evidence type="ECO:0000313" key="2">
    <source>
        <dbReference type="EMBL" id="RDX75253.1"/>
    </source>
</evidence>
<evidence type="ECO:0000256" key="1">
    <source>
        <dbReference type="SAM" id="MobiDB-lite"/>
    </source>
</evidence>
<feature type="region of interest" description="Disordered" evidence="1">
    <location>
        <begin position="1"/>
        <end position="27"/>
    </location>
</feature>
<feature type="region of interest" description="Disordered" evidence="1">
    <location>
        <begin position="53"/>
        <end position="74"/>
    </location>
</feature>
<protein>
    <submittedName>
        <fullName evidence="2">Uncharacterized protein</fullName>
    </submittedName>
</protein>
<reference evidence="2" key="1">
    <citation type="submission" date="2018-05" db="EMBL/GenBank/DDBJ databases">
        <title>Draft genome of Mucuna pruriens seed.</title>
        <authorList>
            <person name="Nnadi N.E."/>
            <person name="Vos R."/>
            <person name="Hasami M.H."/>
            <person name="Devisetty U.K."/>
            <person name="Aguiy J.C."/>
        </authorList>
    </citation>
    <scope>NUCLEOTIDE SEQUENCE [LARGE SCALE GENOMIC DNA]</scope>
    <source>
        <strain evidence="2">JCA_2017</strain>
    </source>
</reference>
<gene>
    <name evidence="2" type="ORF">CR513_44897</name>
</gene>
<proteinExistence type="predicted"/>
<comment type="caution">
    <text evidence="2">The sequence shown here is derived from an EMBL/GenBank/DDBJ whole genome shotgun (WGS) entry which is preliminary data.</text>
</comment>